<feature type="domain" description="Sporulation stage II protein D amidase enhancer LytB N-terminal" evidence="2">
    <location>
        <begin position="269"/>
        <end position="309"/>
    </location>
</feature>
<reference evidence="3 4" key="1">
    <citation type="submission" date="2020-11" db="EMBL/GenBank/DDBJ databases">
        <title>Draft genome sequencing of a Lachnospiraceae strain isolated from anoxic soil subjected to BSD treatment.</title>
        <authorList>
            <person name="Uek A."/>
            <person name="Tonouchi A."/>
        </authorList>
    </citation>
    <scope>NUCLEOTIDE SEQUENCE [LARGE SCALE GENOMIC DNA]</scope>
    <source>
        <strain evidence="3 4">TB5</strain>
    </source>
</reference>
<evidence type="ECO:0000256" key="1">
    <source>
        <dbReference type="SAM" id="Phobius"/>
    </source>
</evidence>
<dbReference type="AlphaFoldDB" id="A0A7R7EIK7"/>
<dbReference type="Pfam" id="PF08486">
    <property type="entry name" value="SpoIID"/>
    <property type="match status" value="1"/>
</dbReference>
<gene>
    <name evidence="3" type="ORF">bsdtb5_08110</name>
</gene>
<protein>
    <recommendedName>
        <fullName evidence="2">Sporulation stage II protein D amidase enhancer LytB N-terminal domain-containing protein</fullName>
    </recommendedName>
</protein>
<keyword evidence="1" id="KW-1133">Transmembrane helix</keyword>
<dbReference type="RefSeq" id="WP_271714788.1">
    <property type="nucleotide sequence ID" value="NZ_AP024169.1"/>
</dbReference>
<name>A0A7R7EIK7_9FIRM</name>
<keyword evidence="1" id="KW-0812">Transmembrane</keyword>
<sequence length="418" mass="46930">MYKTSKKSTYVIIAIVTMITTLFTSFSTFYVKADVNDSIELINKYVDSIAKKDWGTFTSLMPNDEQADYQNYFADNSITNGVKQIEEVTCKSITKVDNNNVKDDLLSNEFTILQHSNNIESYIVGLDCKVSTENEFFYNGLNYFLIVIAEENGEMKIAQFNRPSYDLLKTVIDPSANQKDKEYSEEKAALNVVENASNGLLVNANNEPILDDKFEKIQIQNSDFSNEDDKCSENKISNTLSSGFPILNYYTFYSYPSSIVVKMDLTGSGAIKTVNFNTYIKNVLPNEWFPSWNSEALKAGAYCVKMVGWYRTINPVSPSMGVNVYQTTQKYVPSTELTSTNNAFNSISGLGMSNSEYKLFFPEYAAGTSGSAGSRAGGQLKQWGSQYLASMGYGHNYILNYYYSGSEYSSGDLTYFSY</sequence>
<evidence type="ECO:0000313" key="4">
    <source>
        <dbReference type="Proteomes" id="UP000595897"/>
    </source>
</evidence>
<evidence type="ECO:0000313" key="3">
    <source>
        <dbReference type="EMBL" id="BCN29516.1"/>
    </source>
</evidence>
<feature type="transmembrane region" description="Helical" evidence="1">
    <location>
        <begin position="12"/>
        <end position="31"/>
    </location>
</feature>
<dbReference type="EMBL" id="AP024169">
    <property type="protein sequence ID" value="BCN29516.1"/>
    <property type="molecule type" value="Genomic_DNA"/>
</dbReference>
<organism evidence="3 4">
    <name type="scientific">Anaeromicropila herbilytica</name>
    <dbReference type="NCBI Taxonomy" id="2785025"/>
    <lineage>
        <taxon>Bacteria</taxon>
        <taxon>Bacillati</taxon>
        <taxon>Bacillota</taxon>
        <taxon>Clostridia</taxon>
        <taxon>Lachnospirales</taxon>
        <taxon>Lachnospiraceae</taxon>
        <taxon>Anaeromicropila</taxon>
    </lineage>
</organism>
<keyword evidence="4" id="KW-1185">Reference proteome</keyword>
<accession>A0A7R7EIK7</accession>
<dbReference type="InterPro" id="IPR013693">
    <property type="entry name" value="SpoIID/LytB_N"/>
</dbReference>
<keyword evidence="1" id="KW-0472">Membrane</keyword>
<evidence type="ECO:0000259" key="2">
    <source>
        <dbReference type="Pfam" id="PF08486"/>
    </source>
</evidence>
<dbReference type="KEGG" id="ahb:bsdtb5_08110"/>
<proteinExistence type="predicted"/>
<dbReference type="Proteomes" id="UP000595897">
    <property type="component" value="Chromosome"/>
</dbReference>